<dbReference type="EMBL" id="CAJVCH010101866">
    <property type="protein sequence ID" value="CAG7723721.1"/>
    <property type="molecule type" value="Genomic_DNA"/>
</dbReference>
<dbReference type="AlphaFoldDB" id="A0A8J2P337"/>
<evidence type="ECO:0000313" key="3">
    <source>
        <dbReference type="Proteomes" id="UP000708208"/>
    </source>
</evidence>
<gene>
    <name evidence="2" type="ORF">AFUS01_LOCUS12789</name>
</gene>
<evidence type="ECO:0000313" key="2">
    <source>
        <dbReference type="EMBL" id="CAG7723721.1"/>
    </source>
</evidence>
<feature type="compositionally biased region" description="Polar residues" evidence="1">
    <location>
        <begin position="1"/>
        <end position="12"/>
    </location>
</feature>
<feature type="non-terminal residue" evidence="2">
    <location>
        <position position="46"/>
    </location>
</feature>
<name>A0A8J2P337_9HEXA</name>
<organism evidence="2 3">
    <name type="scientific">Allacma fusca</name>
    <dbReference type="NCBI Taxonomy" id="39272"/>
    <lineage>
        <taxon>Eukaryota</taxon>
        <taxon>Metazoa</taxon>
        <taxon>Ecdysozoa</taxon>
        <taxon>Arthropoda</taxon>
        <taxon>Hexapoda</taxon>
        <taxon>Collembola</taxon>
        <taxon>Symphypleona</taxon>
        <taxon>Sminthuridae</taxon>
        <taxon>Allacma</taxon>
    </lineage>
</organism>
<dbReference type="Proteomes" id="UP000708208">
    <property type="component" value="Unassembled WGS sequence"/>
</dbReference>
<reference evidence="2" key="1">
    <citation type="submission" date="2021-06" db="EMBL/GenBank/DDBJ databases">
        <authorList>
            <person name="Hodson N. C."/>
            <person name="Mongue J. A."/>
            <person name="Jaron S. K."/>
        </authorList>
    </citation>
    <scope>NUCLEOTIDE SEQUENCE</scope>
</reference>
<protein>
    <submittedName>
        <fullName evidence="2">Uncharacterized protein</fullName>
    </submittedName>
</protein>
<feature type="non-terminal residue" evidence="2">
    <location>
        <position position="1"/>
    </location>
</feature>
<sequence length="46" mass="5112">PAQNGSSTTSEHSVVPPLPPGKKYSKAYVKKFKRRQKEKALRALDS</sequence>
<keyword evidence="3" id="KW-1185">Reference proteome</keyword>
<evidence type="ECO:0000256" key="1">
    <source>
        <dbReference type="SAM" id="MobiDB-lite"/>
    </source>
</evidence>
<proteinExistence type="predicted"/>
<comment type="caution">
    <text evidence="2">The sequence shown here is derived from an EMBL/GenBank/DDBJ whole genome shotgun (WGS) entry which is preliminary data.</text>
</comment>
<accession>A0A8J2P337</accession>
<feature type="region of interest" description="Disordered" evidence="1">
    <location>
        <begin position="1"/>
        <end position="25"/>
    </location>
</feature>